<comment type="catalytic activity">
    <reaction evidence="1">
        <text>7,8-dihydroneopterin = 6-hydroxymethyl-7,8-dihydropterin + glycolaldehyde</text>
        <dbReference type="Rhea" id="RHEA:10540"/>
        <dbReference type="ChEBI" id="CHEBI:17001"/>
        <dbReference type="ChEBI" id="CHEBI:17071"/>
        <dbReference type="ChEBI" id="CHEBI:44841"/>
        <dbReference type="EC" id="4.1.2.25"/>
    </reaction>
</comment>
<dbReference type="Pfam" id="PF02152">
    <property type="entry name" value="FolB"/>
    <property type="match status" value="1"/>
</dbReference>
<dbReference type="PANTHER" id="PTHR42844:SF1">
    <property type="entry name" value="DIHYDRONEOPTERIN ALDOLASE 1-RELATED"/>
    <property type="match status" value="1"/>
</dbReference>
<dbReference type="NCBIfam" id="TIGR00525">
    <property type="entry name" value="folB"/>
    <property type="match status" value="1"/>
</dbReference>
<dbReference type="GO" id="GO:0004150">
    <property type="term" value="F:dihydroneopterin aldolase activity"/>
    <property type="evidence" value="ECO:0007669"/>
    <property type="project" value="UniProtKB-EC"/>
</dbReference>
<evidence type="ECO:0000313" key="9">
    <source>
        <dbReference type="EMBL" id="SVE21027.1"/>
    </source>
</evidence>
<evidence type="ECO:0000256" key="4">
    <source>
        <dbReference type="ARBA" id="ARBA00013043"/>
    </source>
</evidence>
<dbReference type="EMBL" id="UINC01201610">
    <property type="protein sequence ID" value="SVE21027.1"/>
    <property type="molecule type" value="Genomic_DNA"/>
</dbReference>
<reference evidence="9" key="1">
    <citation type="submission" date="2018-05" db="EMBL/GenBank/DDBJ databases">
        <authorList>
            <person name="Lanie J.A."/>
            <person name="Ng W.-L."/>
            <person name="Kazmierczak K.M."/>
            <person name="Andrzejewski T.M."/>
            <person name="Davidsen T.M."/>
            <person name="Wayne K.J."/>
            <person name="Tettelin H."/>
            <person name="Glass J.I."/>
            <person name="Rusch D."/>
            <person name="Podicherti R."/>
            <person name="Tsui H.-C.T."/>
            <person name="Winkler M.E."/>
        </authorList>
    </citation>
    <scope>NUCLEOTIDE SEQUENCE</scope>
</reference>
<feature type="domain" description="Dihydroneopterin aldolase/epimerase" evidence="8">
    <location>
        <begin position="4"/>
        <end position="104"/>
    </location>
</feature>
<comment type="similarity">
    <text evidence="3">Belongs to the DHNA family.</text>
</comment>
<keyword evidence="5" id="KW-0289">Folate biosynthesis</keyword>
<dbReference type="PANTHER" id="PTHR42844">
    <property type="entry name" value="DIHYDRONEOPTERIN ALDOLASE 1-RELATED"/>
    <property type="match status" value="1"/>
</dbReference>
<feature type="non-terminal residue" evidence="9">
    <location>
        <position position="104"/>
    </location>
</feature>
<dbReference type="Gene3D" id="3.30.1130.10">
    <property type="match status" value="1"/>
</dbReference>
<proteinExistence type="inferred from homology"/>
<gene>
    <name evidence="9" type="ORF">METZ01_LOCUS473881</name>
</gene>
<organism evidence="9">
    <name type="scientific">marine metagenome</name>
    <dbReference type="NCBI Taxonomy" id="408172"/>
    <lineage>
        <taxon>unclassified sequences</taxon>
        <taxon>metagenomes</taxon>
        <taxon>ecological metagenomes</taxon>
    </lineage>
</organism>
<evidence type="ECO:0000259" key="8">
    <source>
        <dbReference type="SMART" id="SM00905"/>
    </source>
</evidence>
<dbReference type="SMART" id="SM00905">
    <property type="entry name" value="FolB"/>
    <property type="match status" value="1"/>
</dbReference>
<evidence type="ECO:0000256" key="2">
    <source>
        <dbReference type="ARBA" id="ARBA00005013"/>
    </source>
</evidence>
<evidence type="ECO:0000256" key="6">
    <source>
        <dbReference type="ARBA" id="ARBA00023239"/>
    </source>
</evidence>
<evidence type="ECO:0000256" key="3">
    <source>
        <dbReference type="ARBA" id="ARBA00005708"/>
    </source>
</evidence>
<comment type="pathway">
    <text evidence="2">Cofactor biosynthesis; tetrahydrofolate biosynthesis; 2-amino-4-hydroxy-6-hydroxymethyl-7,8-dihydropteridine diphosphate from 7,8-dihydroneopterin triphosphate: step 3/4.</text>
</comment>
<dbReference type="NCBIfam" id="TIGR00526">
    <property type="entry name" value="folB_dom"/>
    <property type="match status" value="1"/>
</dbReference>
<accession>A0A383BLL1</accession>
<dbReference type="InterPro" id="IPR043133">
    <property type="entry name" value="GTP-CH-I_C/QueF"/>
</dbReference>
<protein>
    <recommendedName>
        <fullName evidence="4">dihydroneopterin aldolase</fullName>
        <ecNumber evidence="4">4.1.2.25</ecNumber>
    </recommendedName>
    <alternativeName>
        <fullName evidence="7">7,8-dihydroneopterin aldolase</fullName>
    </alternativeName>
</protein>
<evidence type="ECO:0000256" key="1">
    <source>
        <dbReference type="ARBA" id="ARBA00001353"/>
    </source>
</evidence>
<dbReference type="GO" id="GO:0046656">
    <property type="term" value="P:folic acid biosynthetic process"/>
    <property type="evidence" value="ECO:0007669"/>
    <property type="project" value="UniProtKB-KW"/>
</dbReference>
<sequence length="104" mass="11892">MDTIRLKNMQFYGFHGVDESEKHLGGRFEVDVEMQLSLTVSCNSDELHGTVNYEKIYKTVNTCVNKDKFYLIEALANSIAKDILINFPINSILVRVRKPQAPVK</sequence>
<evidence type="ECO:0000256" key="5">
    <source>
        <dbReference type="ARBA" id="ARBA00022909"/>
    </source>
</evidence>
<dbReference type="GO" id="GO:0005737">
    <property type="term" value="C:cytoplasm"/>
    <property type="evidence" value="ECO:0007669"/>
    <property type="project" value="TreeGrafter"/>
</dbReference>
<dbReference type="InterPro" id="IPR006156">
    <property type="entry name" value="Dihydroneopterin_aldolase"/>
</dbReference>
<dbReference type="CDD" id="cd00534">
    <property type="entry name" value="DHNA_DHNTPE"/>
    <property type="match status" value="1"/>
</dbReference>
<dbReference type="InterPro" id="IPR006157">
    <property type="entry name" value="FolB_dom"/>
</dbReference>
<name>A0A383BLL1_9ZZZZ</name>
<dbReference type="EC" id="4.1.2.25" evidence="4"/>
<keyword evidence="6" id="KW-0456">Lyase</keyword>
<dbReference type="AlphaFoldDB" id="A0A383BLL1"/>
<evidence type="ECO:0000256" key="7">
    <source>
        <dbReference type="ARBA" id="ARBA00032903"/>
    </source>
</evidence>
<dbReference type="SUPFAM" id="SSF55620">
    <property type="entry name" value="Tetrahydrobiopterin biosynthesis enzymes-like"/>
    <property type="match status" value="1"/>
</dbReference>